<dbReference type="InterPro" id="IPR036412">
    <property type="entry name" value="HAD-like_sf"/>
</dbReference>
<comment type="caution">
    <text evidence="5">The sequence shown here is derived from an EMBL/GenBank/DDBJ whole genome shotgun (WGS) entry which is preliminary data.</text>
</comment>
<evidence type="ECO:0000313" key="5">
    <source>
        <dbReference type="EMBL" id="GAI33658.1"/>
    </source>
</evidence>
<dbReference type="PANTHER" id="PTHR46470:SF2">
    <property type="entry name" value="GLYCERALDEHYDE 3-PHOSPHATE PHOSPHATASE"/>
    <property type="match status" value="1"/>
</dbReference>
<proteinExistence type="predicted"/>
<dbReference type="GO" id="GO:0044281">
    <property type="term" value="P:small molecule metabolic process"/>
    <property type="evidence" value="ECO:0007669"/>
    <property type="project" value="UniProtKB-ARBA"/>
</dbReference>
<dbReference type="NCBIfam" id="TIGR01549">
    <property type="entry name" value="HAD-SF-IA-v1"/>
    <property type="match status" value="1"/>
</dbReference>
<evidence type="ECO:0000256" key="1">
    <source>
        <dbReference type="ARBA" id="ARBA00001946"/>
    </source>
</evidence>
<comment type="cofactor">
    <cofactor evidence="1">
        <name>Mg(2+)</name>
        <dbReference type="ChEBI" id="CHEBI:18420"/>
    </cofactor>
</comment>
<evidence type="ECO:0000256" key="3">
    <source>
        <dbReference type="ARBA" id="ARBA00022801"/>
    </source>
</evidence>
<dbReference type="SUPFAM" id="SSF56784">
    <property type="entry name" value="HAD-like"/>
    <property type="match status" value="1"/>
</dbReference>
<keyword evidence="3" id="KW-0378">Hydrolase</keyword>
<dbReference type="AlphaFoldDB" id="X1MQR2"/>
<dbReference type="Pfam" id="PF00702">
    <property type="entry name" value="Hydrolase"/>
    <property type="match status" value="1"/>
</dbReference>
<dbReference type="PRINTS" id="PR00413">
    <property type="entry name" value="HADHALOGNASE"/>
</dbReference>
<protein>
    <recommendedName>
        <fullName evidence="6">HAD family hydrolase</fullName>
    </recommendedName>
</protein>
<keyword evidence="4" id="KW-0460">Magnesium</keyword>
<dbReference type="PANTHER" id="PTHR46470">
    <property type="entry name" value="N-ACYLNEURAMINATE-9-PHOSPHATASE"/>
    <property type="match status" value="1"/>
</dbReference>
<dbReference type="InterPro" id="IPR023214">
    <property type="entry name" value="HAD_sf"/>
</dbReference>
<organism evidence="5">
    <name type="scientific">marine sediment metagenome</name>
    <dbReference type="NCBI Taxonomy" id="412755"/>
    <lineage>
        <taxon>unclassified sequences</taxon>
        <taxon>metagenomes</taxon>
        <taxon>ecological metagenomes</taxon>
    </lineage>
</organism>
<evidence type="ECO:0008006" key="6">
    <source>
        <dbReference type="Google" id="ProtNLM"/>
    </source>
</evidence>
<dbReference type="GO" id="GO:0046872">
    <property type="term" value="F:metal ion binding"/>
    <property type="evidence" value="ECO:0007669"/>
    <property type="project" value="UniProtKB-KW"/>
</dbReference>
<name>X1MQR2_9ZZZZ</name>
<evidence type="ECO:0000256" key="2">
    <source>
        <dbReference type="ARBA" id="ARBA00022723"/>
    </source>
</evidence>
<dbReference type="Gene3D" id="3.40.50.1000">
    <property type="entry name" value="HAD superfamily/HAD-like"/>
    <property type="match status" value="1"/>
</dbReference>
<dbReference type="EMBL" id="BARV01031044">
    <property type="protein sequence ID" value="GAI33658.1"/>
    <property type="molecule type" value="Genomic_DNA"/>
</dbReference>
<accession>X1MQR2</accession>
<dbReference type="GO" id="GO:0016791">
    <property type="term" value="F:phosphatase activity"/>
    <property type="evidence" value="ECO:0007669"/>
    <property type="project" value="TreeGrafter"/>
</dbReference>
<reference evidence="5" key="1">
    <citation type="journal article" date="2014" name="Front. Microbiol.">
        <title>High frequency of phylogenetically diverse reductive dehalogenase-homologous genes in deep subseafloor sedimentary metagenomes.</title>
        <authorList>
            <person name="Kawai M."/>
            <person name="Futagami T."/>
            <person name="Toyoda A."/>
            <person name="Takaki Y."/>
            <person name="Nishi S."/>
            <person name="Hori S."/>
            <person name="Arai W."/>
            <person name="Tsubouchi T."/>
            <person name="Morono Y."/>
            <person name="Uchiyama I."/>
            <person name="Ito T."/>
            <person name="Fujiyama A."/>
            <person name="Inagaki F."/>
            <person name="Takami H."/>
        </authorList>
    </citation>
    <scope>NUCLEOTIDE SEQUENCE</scope>
    <source>
        <strain evidence="5">Expedition CK06-06</strain>
    </source>
</reference>
<keyword evidence="2" id="KW-0479">Metal-binding</keyword>
<dbReference type="InterPro" id="IPR006439">
    <property type="entry name" value="HAD-SF_hydro_IA"/>
</dbReference>
<sequence length="126" mass="13996">MLKAIKQKGLKIGCISNVLGIMQVPYCLQKYGIINYFEIIVLSCIYGKRKPNPNIFKYAAKLAGIEPAQCIYVGDTVSRDIIGSKQAKYGLSLLISSFLTKRNDTGNELIKPDAVLQNLEDLLEII</sequence>
<gene>
    <name evidence="5" type="ORF">S06H3_49186</name>
</gene>
<dbReference type="InterPro" id="IPR051400">
    <property type="entry name" value="HAD-like_hydrolase"/>
</dbReference>
<evidence type="ECO:0000256" key="4">
    <source>
        <dbReference type="ARBA" id="ARBA00022842"/>
    </source>
</evidence>